<gene>
    <name evidence="1" type="ORF">BP01DRAFT_134799</name>
</gene>
<dbReference type="GeneID" id="37071734"/>
<proteinExistence type="predicted"/>
<keyword evidence="2" id="KW-1185">Reference proteome</keyword>
<reference evidence="1 2" key="1">
    <citation type="submission" date="2016-12" db="EMBL/GenBank/DDBJ databases">
        <title>The genomes of Aspergillus section Nigri reveals drivers in fungal speciation.</title>
        <authorList>
            <consortium name="DOE Joint Genome Institute"/>
            <person name="Vesth T.C."/>
            <person name="Nybo J."/>
            <person name="Theobald S."/>
            <person name="Brandl J."/>
            <person name="Frisvad J.C."/>
            <person name="Nielsen K.F."/>
            <person name="Lyhne E.K."/>
            <person name="Kogle M.E."/>
            <person name="Kuo A."/>
            <person name="Riley R."/>
            <person name="Clum A."/>
            <person name="Nolan M."/>
            <person name="Lipzen A."/>
            <person name="Salamov A."/>
            <person name="Henrissat B."/>
            <person name="Wiebenga A."/>
            <person name="De Vries R.P."/>
            <person name="Grigoriev I.V."/>
            <person name="Mortensen U.H."/>
            <person name="Andersen M.R."/>
            <person name="Baker S.E."/>
        </authorList>
    </citation>
    <scope>NUCLEOTIDE SEQUENCE [LARGE SCALE GENOMIC DNA]</scope>
    <source>
        <strain evidence="1 2">JOP 1030-1</strain>
    </source>
</reference>
<dbReference type="OrthoDB" id="444127at2759"/>
<protein>
    <submittedName>
        <fullName evidence="1">Uncharacterized protein</fullName>
    </submittedName>
</protein>
<dbReference type="InterPro" id="IPR023213">
    <property type="entry name" value="CAT-like_dom_sf"/>
</dbReference>
<organism evidence="1 2">
    <name type="scientific">Aspergillus saccharolyticus JOP 1030-1</name>
    <dbReference type="NCBI Taxonomy" id="1450539"/>
    <lineage>
        <taxon>Eukaryota</taxon>
        <taxon>Fungi</taxon>
        <taxon>Dikarya</taxon>
        <taxon>Ascomycota</taxon>
        <taxon>Pezizomycotina</taxon>
        <taxon>Eurotiomycetes</taxon>
        <taxon>Eurotiomycetidae</taxon>
        <taxon>Eurotiales</taxon>
        <taxon>Aspergillaceae</taxon>
        <taxon>Aspergillus</taxon>
        <taxon>Aspergillus subgen. Circumdati</taxon>
    </lineage>
</organism>
<dbReference type="RefSeq" id="XP_025428353.1">
    <property type="nucleotide sequence ID" value="XM_025570506.1"/>
</dbReference>
<dbReference type="AlphaFoldDB" id="A0A318Z4X9"/>
<dbReference type="Proteomes" id="UP000248349">
    <property type="component" value="Unassembled WGS sequence"/>
</dbReference>
<evidence type="ECO:0000313" key="2">
    <source>
        <dbReference type="Proteomes" id="UP000248349"/>
    </source>
</evidence>
<dbReference type="EMBL" id="KZ821252">
    <property type="protein sequence ID" value="PYH42371.1"/>
    <property type="molecule type" value="Genomic_DNA"/>
</dbReference>
<dbReference type="STRING" id="1450539.A0A318Z4X9"/>
<dbReference type="Gene3D" id="3.30.559.10">
    <property type="entry name" value="Chloramphenicol acetyltransferase-like domain"/>
    <property type="match status" value="1"/>
</dbReference>
<name>A0A318Z4X9_9EURO</name>
<evidence type="ECO:0000313" key="1">
    <source>
        <dbReference type="EMBL" id="PYH42371.1"/>
    </source>
</evidence>
<sequence>MAGLTATFTRTATHLVHREHQICLPDPFVLVPFDQLQHHCIPINAAKFYESDSSGDLIPIDRQSRAISRVLDSYPQLTGRMHIDPDTDVRSVTRLETGVHLIN</sequence>
<accession>A0A318Z4X9</accession>